<evidence type="ECO:0000256" key="2">
    <source>
        <dbReference type="ARBA" id="ARBA00022475"/>
    </source>
</evidence>
<evidence type="ECO:0000313" key="13">
    <source>
        <dbReference type="EnsemblPlants" id="Kaladp0048s0400.1.v1.1"/>
    </source>
</evidence>
<evidence type="ECO:0000256" key="4">
    <source>
        <dbReference type="ARBA" id="ARBA00022729"/>
    </source>
</evidence>
<feature type="region of interest" description="Disordered" evidence="10">
    <location>
        <begin position="136"/>
        <end position="169"/>
    </location>
</feature>
<protein>
    <recommendedName>
        <fullName evidence="12">Phytocyanin domain-containing protein</fullName>
    </recommendedName>
</protein>
<dbReference type="InterPro" id="IPR003245">
    <property type="entry name" value="Phytocyanin_dom"/>
</dbReference>
<keyword evidence="5" id="KW-0472">Membrane</keyword>
<comment type="similarity">
    <text evidence="9">Belongs to the early nodulin-like (ENODL) family.</text>
</comment>
<dbReference type="EnsemblPlants" id="Kaladp0048s0400.1.v1.1">
    <property type="protein sequence ID" value="Kaladp0048s0400.1.v1.1"/>
    <property type="gene ID" value="Kaladp0048s0400.v1.1"/>
</dbReference>
<evidence type="ECO:0000256" key="5">
    <source>
        <dbReference type="ARBA" id="ARBA00023136"/>
    </source>
</evidence>
<dbReference type="Gramene" id="Kaladp0048s0400.1.v1.1">
    <property type="protein sequence ID" value="Kaladp0048s0400.1.v1.1"/>
    <property type="gene ID" value="Kaladp0048s0400.v1.1"/>
</dbReference>
<evidence type="ECO:0000256" key="8">
    <source>
        <dbReference type="ARBA" id="ARBA00023288"/>
    </source>
</evidence>
<feature type="chain" id="PRO_5029594572" description="Phytocyanin domain-containing protein" evidence="11">
    <location>
        <begin position="28"/>
        <end position="191"/>
    </location>
</feature>
<evidence type="ECO:0000256" key="11">
    <source>
        <dbReference type="SAM" id="SignalP"/>
    </source>
</evidence>
<organism evidence="13 14">
    <name type="scientific">Kalanchoe fedtschenkoi</name>
    <name type="common">Lavender scallops</name>
    <name type="synonym">South American air plant</name>
    <dbReference type="NCBI Taxonomy" id="63787"/>
    <lineage>
        <taxon>Eukaryota</taxon>
        <taxon>Viridiplantae</taxon>
        <taxon>Streptophyta</taxon>
        <taxon>Embryophyta</taxon>
        <taxon>Tracheophyta</taxon>
        <taxon>Spermatophyta</taxon>
        <taxon>Magnoliopsida</taxon>
        <taxon>eudicotyledons</taxon>
        <taxon>Gunneridae</taxon>
        <taxon>Pentapetalae</taxon>
        <taxon>Saxifragales</taxon>
        <taxon>Crassulaceae</taxon>
        <taxon>Kalanchoe</taxon>
    </lineage>
</organism>
<keyword evidence="7" id="KW-0325">Glycoprotein</keyword>
<evidence type="ECO:0000256" key="7">
    <source>
        <dbReference type="ARBA" id="ARBA00023180"/>
    </source>
</evidence>
<keyword evidence="14" id="KW-1185">Reference proteome</keyword>
<evidence type="ECO:0000259" key="12">
    <source>
        <dbReference type="PROSITE" id="PS51485"/>
    </source>
</evidence>
<evidence type="ECO:0000256" key="9">
    <source>
        <dbReference type="ARBA" id="ARBA00035011"/>
    </source>
</evidence>
<evidence type="ECO:0000256" key="6">
    <source>
        <dbReference type="ARBA" id="ARBA00023157"/>
    </source>
</evidence>
<name>A0A7N0TZ21_KALFE</name>
<reference evidence="13" key="1">
    <citation type="submission" date="2021-01" db="UniProtKB">
        <authorList>
            <consortium name="EnsemblPlants"/>
        </authorList>
    </citation>
    <scope>IDENTIFICATION</scope>
</reference>
<dbReference type="PANTHER" id="PTHR33021:SF14">
    <property type="entry name" value="OS01G0272700 PROTEIN"/>
    <property type="match status" value="1"/>
</dbReference>
<accession>A0A7N0TZ21</accession>
<evidence type="ECO:0000256" key="3">
    <source>
        <dbReference type="ARBA" id="ARBA00022622"/>
    </source>
</evidence>
<dbReference type="CDD" id="cd11019">
    <property type="entry name" value="OsENODL1_like"/>
    <property type="match status" value="1"/>
</dbReference>
<feature type="signal peptide" evidence="11">
    <location>
        <begin position="1"/>
        <end position="27"/>
    </location>
</feature>
<evidence type="ECO:0000313" key="14">
    <source>
        <dbReference type="Proteomes" id="UP000594263"/>
    </source>
</evidence>
<dbReference type="Proteomes" id="UP000594263">
    <property type="component" value="Unplaced"/>
</dbReference>
<evidence type="ECO:0000256" key="1">
    <source>
        <dbReference type="ARBA" id="ARBA00004609"/>
    </source>
</evidence>
<dbReference type="SUPFAM" id="SSF49503">
    <property type="entry name" value="Cupredoxins"/>
    <property type="match status" value="1"/>
</dbReference>
<dbReference type="InterPro" id="IPR008972">
    <property type="entry name" value="Cupredoxin"/>
</dbReference>
<dbReference type="FunFam" id="2.60.40.420:FF:000010">
    <property type="entry name" value="Early nodulin-like protein 1"/>
    <property type="match status" value="1"/>
</dbReference>
<dbReference type="GO" id="GO:0009055">
    <property type="term" value="F:electron transfer activity"/>
    <property type="evidence" value="ECO:0007669"/>
    <property type="project" value="InterPro"/>
</dbReference>
<keyword evidence="8" id="KW-0449">Lipoprotein</keyword>
<proteinExistence type="inferred from homology"/>
<dbReference type="GO" id="GO:0098552">
    <property type="term" value="C:side of membrane"/>
    <property type="evidence" value="ECO:0007669"/>
    <property type="project" value="UniProtKB-KW"/>
</dbReference>
<feature type="compositionally biased region" description="Gly residues" evidence="10">
    <location>
        <begin position="153"/>
        <end position="162"/>
    </location>
</feature>
<dbReference type="GO" id="GO:0005886">
    <property type="term" value="C:plasma membrane"/>
    <property type="evidence" value="ECO:0007669"/>
    <property type="project" value="UniProtKB-SubCell"/>
</dbReference>
<dbReference type="Gene3D" id="2.60.40.420">
    <property type="entry name" value="Cupredoxins - blue copper proteins"/>
    <property type="match status" value="1"/>
</dbReference>
<dbReference type="OMA" id="GNTSYGW"/>
<evidence type="ECO:0000256" key="10">
    <source>
        <dbReference type="SAM" id="MobiDB-lite"/>
    </source>
</evidence>
<sequence>MATMKRQHQHSGLLSLLILSTATLSLSFQFKVGGDKGWIKPPANKTEVYNNWARETRFQIGDTVYFKYANDSVLVVNEAHYNSCDVNNPVSKHADGRTVIELDHQGYFYFISGKPGNCKAGQKLIIDVMAEHYDIETPSPAPDPAPGTPASGPSGGGGGRGGDSWVPKSAADKSTISSVVWSCVLVVYMFM</sequence>
<comment type="subcellular location">
    <subcellularLocation>
        <location evidence="1">Cell membrane</location>
        <topology evidence="1">Lipid-anchor</topology>
        <topology evidence="1">GPI-anchor</topology>
    </subcellularLocation>
</comment>
<keyword evidence="4 11" id="KW-0732">Signal</keyword>
<dbReference type="Pfam" id="PF02298">
    <property type="entry name" value="Cu_bind_like"/>
    <property type="match status" value="1"/>
</dbReference>
<keyword evidence="6" id="KW-1015">Disulfide bond</keyword>
<dbReference type="InterPro" id="IPR039391">
    <property type="entry name" value="Phytocyanin-like"/>
</dbReference>
<dbReference type="PANTHER" id="PTHR33021">
    <property type="entry name" value="BLUE COPPER PROTEIN"/>
    <property type="match status" value="1"/>
</dbReference>
<feature type="domain" description="Phytocyanin" evidence="12">
    <location>
        <begin position="28"/>
        <end position="130"/>
    </location>
</feature>
<dbReference type="AlphaFoldDB" id="A0A7N0TZ21"/>
<dbReference type="InterPro" id="IPR041846">
    <property type="entry name" value="ENL_dom"/>
</dbReference>
<keyword evidence="3" id="KW-0336">GPI-anchor</keyword>
<dbReference type="PROSITE" id="PS51485">
    <property type="entry name" value="PHYTOCYANIN"/>
    <property type="match status" value="1"/>
</dbReference>
<keyword evidence="2" id="KW-1003">Cell membrane</keyword>